<dbReference type="Proteomes" id="UP000424227">
    <property type="component" value="Segment"/>
</dbReference>
<protein>
    <submittedName>
        <fullName evidence="2">Membrane protein</fullName>
    </submittedName>
</protein>
<organism evidence="2 3">
    <name type="scientific">Gordonia Phage Odesza</name>
    <dbReference type="NCBI Taxonomy" id="2656527"/>
    <lineage>
        <taxon>Viruses</taxon>
        <taxon>Duplodnaviria</taxon>
        <taxon>Heunggongvirae</taxon>
        <taxon>Uroviricota</taxon>
        <taxon>Caudoviricetes</taxon>
        <taxon>Deejayvirinae</taxon>
        <taxon>Tanisvirus</taxon>
        <taxon>Tanisvirus tanis</taxon>
    </lineage>
</organism>
<feature type="transmembrane region" description="Helical" evidence="1">
    <location>
        <begin position="23"/>
        <end position="42"/>
    </location>
</feature>
<evidence type="ECO:0000313" key="2">
    <source>
        <dbReference type="EMBL" id="QGJ89665.1"/>
    </source>
</evidence>
<name>A0A649VC84_9CAUD</name>
<reference evidence="2 3" key="1">
    <citation type="submission" date="2019-10" db="EMBL/GenBank/DDBJ databases">
        <authorList>
            <person name="Riley H.L."/>
            <person name="Gale T.J."/>
            <person name="Sconiers W.B."/>
            <person name="Garlena R.A."/>
            <person name="Russell D.A."/>
            <person name="Pope W.H."/>
            <person name="Jacobs-Sera D."/>
            <person name="Hatfull G.F."/>
        </authorList>
    </citation>
    <scope>NUCLEOTIDE SEQUENCE [LARGE SCALE GENOMIC DNA]</scope>
</reference>
<accession>A0A649VC84</accession>
<sequence>MIAATPKNALDKVKSHIQENKKVYIVGGVCLVVGLAGGALIVKAHQPPPIKVQPKINQVLSWKPEAKLEVYIEALGDPGNIIQDTTTGTIYASQRQAADALGVDPSSVSRHLAGKFPDVKGHILSNLGKAYVPSIAE</sequence>
<keyword evidence="1" id="KW-1133">Transmembrane helix</keyword>
<keyword evidence="1" id="KW-0472">Membrane</keyword>
<evidence type="ECO:0000313" key="3">
    <source>
        <dbReference type="Proteomes" id="UP000424227"/>
    </source>
</evidence>
<evidence type="ECO:0000256" key="1">
    <source>
        <dbReference type="SAM" id="Phobius"/>
    </source>
</evidence>
<gene>
    <name evidence="2" type="primary">54</name>
    <name evidence="2" type="ORF">SEA_ODESZA_54</name>
</gene>
<keyword evidence="1" id="KW-0812">Transmembrane</keyword>
<proteinExistence type="predicted"/>
<dbReference type="EMBL" id="MN585988">
    <property type="protein sequence ID" value="QGJ89665.1"/>
    <property type="molecule type" value="Genomic_DNA"/>
</dbReference>